<feature type="chain" id="PRO_5013652748" description="MSHA biogenesis protein MshK" evidence="1">
    <location>
        <begin position="30"/>
        <end position="117"/>
    </location>
</feature>
<name>A0A2G1VBA8_9GAMM</name>
<keyword evidence="1" id="KW-0732">Signal</keyword>
<dbReference type="Proteomes" id="UP000229044">
    <property type="component" value="Unassembled WGS sequence"/>
</dbReference>
<evidence type="ECO:0000313" key="2">
    <source>
        <dbReference type="EMBL" id="PHQ23819.1"/>
    </source>
</evidence>
<feature type="signal peptide" evidence="1">
    <location>
        <begin position="1"/>
        <end position="29"/>
    </location>
</feature>
<evidence type="ECO:0008006" key="4">
    <source>
        <dbReference type="Google" id="ProtNLM"/>
    </source>
</evidence>
<evidence type="ECO:0000256" key="1">
    <source>
        <dbReference type="SAM" id="SignalP"/>
    </source>
</evidence>
<dbReference type="EMBL" id="NTFI01000007">
    <property type="protein sequence ID" value="PHQ23819.1"/>
    <property type="molecule type" value="Genomic_DNA"/>
</dbReference>
<reference evidence="2 3" key="1">
    <citation type="submission" date="2017-09" db="EMBL/GenBank/DDBJ databases">
        <title>The draft genome sequences of Marinobacter guineae M3B.</title>
        <authorList>
            <person name="Cao J."/>
        </authorList>
    </citation>
    <scope>NUCLEOTIDE SEQUENCE [LARGE SCALE GENOMIC DNA]</scope>
    <source>
        <strain evidence="2 3">M3B</strain>
    </source>
</reference>
<accession>A0A2G1VBA8</accession>
<comment type="caution">
    <text evidence="2">The sequence shown here is derived from an EMBL/GenBank/DDBJ whole genome shotgun (WGS) entry which is preliminary data.</text>
</comment>
<dbReference type="RefSeq" id="WP_099619761.1">
    <property type="nucleotide sequence ID" value="NZ_KZ319343.1"/>
</dbReference>
<keyword evidence="3" id="KW-1185">Reference proteome</keyword>
<gene>
    <name evidence="2" type="ORF">CLH62_18955</name>
</gene>
<protein>
    <recommendedName>
        <fullName evidence="4">MSHA biogenesis protein MshK</fullName>
    </recommendedName>
</protein>
<organism evidence="2 3">
    <name type="scientific">Marinobacter guineae</name>
    <dbReference type="NCBI Taxonomy" id="432303"/>
    <lineage>
        <taxon>Bacteria</taxon>
        <taxon>Pseudomonadati</taxon>
        <taxon>Pseudomonadota</taxon>
        <taxon>Gammaproteobacteria</taxon>
        <taxon>Pseudomonadales</taxon>
        <taxon>Marinobacteraceae</taxon>
        <taxon>Marinobacter</taxon>
    </lineage>
</organism>
<dbReference type="AlphaFoldDB" id="A0A2G1VBA8"/>
<proteinExistence type="predicted"/>
<evidence type="ECO:0000313" key="3">
    <source>
        <dbReference type="Proteomes" id="UP000229044"/>
    </source>
</evidence>
<dbReference type="OrthoDB" id="6370927at2"/>
<sequence length="117" mass="13019">MRKLVRALLRPCACLAAGILILVPGMALAAVLQDPTRPPGLESRLVAPVPEQPVSLDSILYSKDRRVAIIEGEALREGQGVDRIRVIRIYENRVLVTDNGRERVLYLERLPQVRGTQ</sequence>